<dbReference type="PANTHER" id="PTHR21137:SF26">
    <property type="entry name" value="ODORANT RECEPTOR 10A-RELATED"/>
    <property type="match status" value="1"/>
</dbReference>
<evidence type="ECO:0000256" key="10">
    <source>
        <dbReference type="SAM" id="Phobius"/>
    </source>
</evidence>
<dbReference type="GO" id="GO:0005549">
    <property type="term" value="F:odorant binding"/>
    <property type="evidence" value="ECO:0007669"/>
    <property type="project" value="InterPro"/>
</dbReference>
<dbReference type="PANTHER" id="PTHR21137">
    <property type="entry name" value="ODORANT RECEPTOR"/>
    <property type="match status" value="1"/>
</dbReference>
<comment type="caution">
    <text evidence="11">The sequence shown here is derived from an EMBL/GenBank/DDBJ whole genome shotgun (WGS) entry which is preliminary data.</text>
</comment>
<dbReference type="GO" id="GO:0005886">
    <property type="term" value="C:plasma membrane"/>
    <property type="evidence" value="ECO:0007669"/>
    <property type="project" value="TreeGrafter"/>
</dbReference>
<sequence length="286" mass="33282">MAIFTENVLLIMTLTKITMCWINRQSLRHLLIEVQDNFIVDNYNTFEKRFILMKYTKLAKYYFFIAVPTMTIAAAFYYIQELIPNVKMAMSNSSLSYKLPYKTRTIIDIRDIRIYICLCIYQFLVPPTIVLGFVGFDCLFTNLAFHITAQFGILSCTVGEILDDSNGFQRNIRKLVFQHYKLIRQAETLEDNFNVIILQELMGTTLQLCISGYNTLLGSVKKEGITLIIFYSYAFGVLSTLFIYCYIGECLIQEFAIQEDDPHTNMAERGHQKASKESYLFHKHEH</sequence>
<keyword evidence="12" id="KW-1185">Reference proteome</keyword>
<keyword evidence="5 10" id="KW-1133">Transmembrane helix</keyword>
<evidence type="ECO:0000313" key="11">
    <source>
        <dbReference type="EMBL" id="KAF7379299.1"/>
    </source>
</evidence>
<evidence type="ECO:0000256" key="5">
    <source>
        <dbReference type="ARBA" id="ARBA00022989"/>
    </source>
</evidence>
<evidence type="ECO:0000256" key="7">
    <source>
        <dbReference type="ARBA" id="ARBA00023170"/>
    </source>
</evidence>
<feature type="transmembrane region" description="Helical" evidence="10">
    <location>
        <begin position="112"/>
        <end position="136"/>
    </location>
</feature>
<keyword evidence="7" id="KW-0675">Receptor</keyword>
<evidence type="ECO:0000313" key="12">
    <source>
        <dbReference type="Proteomes" id="UP000617340"/>
    </source>
</evidence>
<keyword evidence="4" id="KW-0552">Olfaction</keyword>
<keyword evidence="8" id="KW-0807">Transducer</keyword>
<gene>
    <name evidence="11" type="ORF">HZH68_017144</name>
</gene>
<dbReference type="Proteomes" id="UP000617340">
    <property type="component" value="Unassembled WGS sequence"/>
</dbReference>
<feature type="transmembrane region" description="Helical" evidence="10">
    <location>
        <begin position="61"/>
        <end position="79"/>
    </location>
</feature>
<evidence type="ECO:0000256" key="1">
    <source>
        <dbReference type="ARBA" id="ARBA00004141"/>
    </source>
</evidence>
<dbReference type="EMBL" id="JACSDZ010000025">
    <property type="protein sequence ID" value="KAF7379299.1"/>
    <property type="molecule type" value="Genomic_DNA"/>
</dbReference>
<evidence type="ECO:0000256" key="3">
    <source>
        <dbReference type="ARBA" id="ARBA00022692"/>
    </source>
</evidence>
<reference evidence="11" key="1">
    <citation type="journal article" date="2020" name="G3 (Bethesda)">
        <title>High-Quality Assemblies for Three Invasive Social Wasps from the &lt;i&gt;Vespula&lt;/i&gt; Genus.</title>
        <authorList>
            <person name="Harrop T.W.R."/>
            <person name="Guhlin J."/>
            <person name="McLaughlin G.M."/>
            <person name="Permina E."/>
            <person name="Stockwell P."/>
            <person name="Gilligan J."/>
            <person name="Le Lec M.F."/>
            <person name="Gruber M.A.M."/>
            <person name="Quinn O."/>
            <person name="Lovegrove M."/>
            <person name="Duncan E.J."/>
            <person name="Remnant E.J."/>
            <person name="Van Eeckhoven J."/>
            <person name="Graham B."/>
            <person name="Knapp R.A."/>
            <person name="Langford K.W."/>
            <person name="Kronenberg Z."/>
            <person name="Press M.O."/>
            <person name="Eacker S.M."/>
            <person name="Wilson-Rankin E.E."/>
            <person name="Purcell J."/>
            <person name="Lester P.J."/>
            <person name="Dearden P.K."/>
        </authorList>
    </citation>
    <scope>NUCLEOTIDE SEQUENCE</scope>
    <source>
        <strain evidence="11">Linc-1</strain>
    </source>
</reference>
<name>A0A834IZK3_VESGE</name>
<accession>A0A834IZK3</accession>
<evidence type="ECO:0000256" key="4">
    <source>
        <dbReference type="ARBA" id="ARBA00022725"/>
    </source>
</evidence>
<dbReference type="Pfam" id="PF02949">
    <property type="entry name" value="7tm_6"/>
    <property type="match status" value="1"/>
</dbReference>
<dbReference type="GO" id="GO:0004984">
    <property type="term" value="F:olfactory receptor activity"/>
    <property type="evidence" value="ECO:0007669"/>
    <property type="project" value="InterPro"/>
</dbReference>
<evidence type="ECO:0000256" key="9">
    <source>
        <dbReference type="SAM" id="MobiDB-lite"/>
    </source>
</evidence>
<dbReference type="GO" id="GO:0007165">
    <property type="term" value="P:signal transduction"/>
    <property type="evidence" value="ECO:0007669"/>
    <property type="project" value="UniProtKB-KW"/>
</dbReference>
<proteinExistence type="predicted"/>
<evidence type="ECO:0000256" key="2">
    <source>
        <dbReference type="ARBA" id="ARBA00022606"/>
    </source>
</evidence>
<keyword evidence="3 10" id="KW-0812">Transmembrane</keyword>
<comment type="subcellular location">
    <subcellularLocation>
        <location evidence="1">Membrane</location>
        <topology evidence="1">Multi-pass membrane protein</topology>
    </subcellularLocation>
</comment>
<evidence type="ECO:0000256" key="6">
    <source>
        <dbReference type="ARBA" id="ARBA00023136"/>
    </source>
</evidence>
<keyword evidence="2" id="KW-0716">Sensory transduction</keyword>
<keyword evidence="6 10" id="KW-0472">Membrane</keyword>
<protein>
    <submittedName>
        <fullName evidence="11">Uncharacterized protein</fullName>
    </submittedName>
</protein>
<evidence type="ECO:0000256" key="8">
    <source>
        <dbReference type="ARBA" id="ARBA00023224"/>
    </source>
</evidence>
<dbReference type="AlphaFoldDB" id="A0A834IZK3"/>
<feature type="transmembrane region" description="Helical" evidence="10">
    <location>
        <begin position="225"/>
        <end position="247"/>
    </location>
</feature>
<dbReference type="InterPro" id="IPR004117">
    <property type="entry name" value="7tm6_olfct_rcpt"/>
</dbReference>
<organism evidence="11 12">
    <name type="scientific">Vespula germanica</name>
    <name type="common">German yellow jacket</name>
    <name type="synonym">Paravespula germanica</name>
    <dbReference type="NCBI Taxonomy" id="30212"/>
    <lineage>
        <taxon>Eukaryota</taxon>
        <taxon>Metazoa</taxon>
        <taxon>Ecdysozoa</taxon>
        <taxon>Arthropoda</taxon>
        <taxon>Hexapoda</taxon>
        <taxon>Insecta</taxon>
        <taxon>Pterygota</taxon>
        <taxon>Neoptera</taxon>
        <taxon>Endopterygota</taxon>
        <taxon>Hymenoptera</taxon>
        <taxon>Apocrita</taxon>
        <taxon>Aculeata</taxon>
        <taxon>Vespoidea</taxon>
        <taxon>Vespidae</taxon>
        <taxon>Vespinae</taxon>
        <taxon>Vespula</taxon>
    </lineage>
</organism>
<feature type="region of interest" description="Disordered" evidence="9">
    <location>
        <begin position="266"/>
        <end position="286"/>
    </location>
</feature>